<dbReference type="GO" id="GO:0046872">
    <property type="term" value="F:metal ion binding"/>
    <property type="evidence" value="ECO:0007669"/>
    <property type="project" value="InterPro"/>
</dbReference>
<keyword evidence="2" id="KW-0670">Pyruvate</keyword>
<evidence type="ECO:0000259" key="1">
    <source>
        <dbReference type="Pfam" id="PF11716"/>
    </source>
</evidence>
<gene>
    <name evidence="2" type="ORF">GT755_03050</name>
</gene>
<dbReference type="AlphaFoldDB" id="A0A7C9J0Z7"/>
<keyword evidence="3" id="KW-1185">Reference proteome</keyword>
<dbReference type="Pfam" id="PF11716">
    <property type="entry name" value="MDMPI_N"/>
    <property type="match status" value="1"/>
</dbReference>
<reference evidence="2 3" key="1">
    <citation type="submission" date="2020-01" db="EMBL/GenBank/DDBJ databases">
        <title>Herbidospora sp. NEAU-GS84 nov., a novel actinomycete isolated from soil.</title>
        <authorList>
            <person name="Han L."/>
        </authorList>
    </citation>
    <scope>NUCLEOTIDE SEQUENCE [LARGE SCALE GENOMIC DNA]</scope>
    <source>
        <strain evidence="2 3">NEAU-GS84</strain>
    </source>
</reference>
<dbReference type="NCBIfam" id="TIGR03083">
    <property type="entry name" value="maleylpyruvate isomerase family mycothiol-dependent enzyme"/>
    <property type="match status" value="1"/>
</dbReference>
<dbReference type="InterPro" id="IPR024344">
    <property type="entry name" value="MDMPI_metal-binding"/>
</dbReference>
<evidence type="ECO:0000313" key="2">
    <source>
        <dbReference type="EMBL" id="NAS20660.1"/>
    </source>
</evidence>
<dbReference type="Proteomes" id="UP000479526">
    <property type="component" value="Unassembled WGS sequence"/>
</dbReference>
<organism evidence="2 3">
    <name type="scientific">Herbidospora solisilvae</name>
    <dbReference type="NCBI Taxonomy" id="2696284"/>
    <lineage>
        <taxon>Bacteria</taxon>
        <taxon>Bacillati</taxon>
        <taxon>Actinomycetota</taxon>
        <taxon>Actinomycetes</taxon>
        <taxon>Streptosporangiales</taxon>
        <taxon>Streptosporangiaceae</taxon>
        <taxon>Herbidospora</taxon>
    </lineage>
</organism>
<dbReference type="GO" id="GO:0016853">
    <property type="term" value="F:isomerase activity"/>
    <property type="evidence" value="ECO:0007669"/>
    <property type="project" value="UniProtKB-KW"/>
</dbReference>
<proteinExistence type="predicted"/>
<dbReference type="InterPro" id="IPR034660">
    <property type="entry name" value="DinB/YfiT-like"/>
</dbReference>
<dbReference type="InterPro" id="IPR017517">
    <property type="entry name" value="Maleyloyr_isom"/>
</dbReference>
<accession>A0A7C9J0Z7</accession>
<evidence type="ECO:0000313" key="3">
    <source>
        <dbReference type="Proteomes" id="UP000479526"/>
    </source>
</evidence>
<protein>
    <submittedName>
        <fullName evidence="2">Maleylpyruvate isomerase family mycothiol-dependent enzyme</fullName>
    </submittedName>
</protein>
<dbReference type="SUPFAM" id="SSF109854">
    <property type="entry name" value="DinB/YfiT-like putative metalloenzymes"/>
    <property type="match status" value="1"/>
</dbReference>
<feature type="domain" description="Mycothiol-dependent maleylpyruvate isomerase metal-binding" evidence="1">
    <location>
        <begin position="15"/>
        <end position="157"/>
    </location>
</feature>
<dbReference type="EMBL" id="WXEW01000001">
    <property type="protein sequence ID" value="NAS20660.1"/>
    <property type="molecule type" value="Genomic_DNA"/>
</dbReference>
<name>A0A7C9J0Z7_9ACTN</name>
<keyword evidence="2" id="KW-0413">Isomerase</keyword>
<dbReference type="Gene3D" id="1.20.120.450">
    <property type="entry name" value="dinb family like domain"/>
    <property type="match status" value="1"/>
</dbReference>
<dbReference type="RefSeq" id="WP_161478136.1">
    <property type="nucleotide sequence ID" value="NZ_WXEW01000001.1"/>
</dbReference>
<comment type="caution">
    <text evidence="2">The sequence shown here is derived from an EMBL/GenBank/DDBJ whole genome shotgun (WGS) entry which is preliminary data.</text>
</comment>
<sequence>MTIFGDPIDVRRLFPAERRALLDLLDGLAPGDWTRPTVCPGWDVHDVVAHVLHDYARRLSGSRDGHRGGGFHEGETLPVFLARVNDEFVRAARSLSPAVLVDQIRHLGVQLDAYWTTTDLDAPADLDVSWAATDVPSPAWLDVAREYTEFWVHQQQIRDAVSRPGALGADLAEPVADTFARALPFALREVVRAEGTSVVLKVGGREWSAVWRAGRWRMGAGSRAAEVSMDHDTFWRLASRGVTVEEARRRAAVSGDPELTDAATTLLAVVA</sequence>